<organism evidence="2 3">
    <name type="scientific">Fusarium austroafricanum</name>
    <dbReference type="NCBI Taxonomy" id="2364996"/>
    <lineage>
        <taxon>Eukaryota</taxon>
        <taxon>Fungi</taxon>
        <taxon>Dikarya</taxon>
        <taxon>Ascomycota</taxon>
        <taxon>Pezizomycotina</taxon>
        <taxon>Sordariomycetes</taxon>
        <taxon>Hypocreomycetidae</taxon>
        <taxon>Hypocreales</taxon>
        <taxon>Nectriaceae</taxon>
        <taxon>Fusarium</taxon>
        <taxon>Fusarium concolor species complex</taxon>
    </lineage>
</organism>
<comment type="caution">
    <text evidence="2">The sequence shown here is derived from an EMBL/GenBank/DDBJ whole genome shotgun (WGS) entry which is preliminary data.</text>
</comment>
<keyword evidence="1" id="KW-0472">Membrane</keyword>
<dbReference type="OrthoDB" id="5331396at2759"/>
<protein>
    <submittedName>
        <fullName evidence="2">Lipoprotein leucine-zipper domain-containing protein</fullName>
    </submittedName>
</protein>
<name>A0A8H4KLD2_9HYPO</name>
<keyword evidence="2" id="KW-0449">Lipoprotein</keyword>
<dbReference type="Proteomes" id="UP000605986">
    <property type="component" value="Unassembled WGS sequence"/>
</dbReference>
<dbReference type="EMBL" id="JAADJG010000154">
    <property type="protein sequence ID" value="KAF4453415.1"/>
    <property type="molecule type" value="Genomic_DNA"/>
</dbReference>
<gene>
    <name evidence="2" type="ORF">F53441_3947</name>
</gene>
<keyword evidence="1" id="KW-0812">Transmembrane</keyword>
<keyword evidence="1" id="KW-1133">Transmembrane helix</keyword>
<sequence>MSQKSLEQHTPIPSYLPCPAELRIFRAPGSDSSSVVCTSDVLAIDIAITRQTPHPPTPTTKIATMSFASRVLSSSSHALATRTFSTSARRMADSPLPARKPLGAFRGGLFGFLLGSFLSGSAAYSYLLKEYKTANDLLTEDIYTLQASVTRLSNYVQALETRTQGKK</sequence>
<accession>A0A8H4KLD2</accession>
<dbReference type="PANTHER" id="PTHR37849">
    <property type="entry name" value="YALI0E11605P"/>
    <property type="match status" value="1"/>
</dbReference>
<reference evidence="2" key="1">
    <citation type="submission" date="2020-01" db="EMBL/GenBank/DDBJ databases">
        <title>Identification and distribution of gene clusters putatively required for synthesis of sphingolipid metabolism inhibitors in phylogenetically diverse species of the filamentous fungus Fusarium.</title>
        <authorList>
            <person name="Kim H.-S."/>
            <person name="Busman M."/>
            <person name="Brown D.W."/>
            <person name="Divon H."/>
            <person name="Uhlig S."/>
            <person name="Proctor R.H."/>
        </authorList>
    </citation>
    <scope>NUCLEOTIDE SEQUENCE</scope>
    <source>
        <strain evidence="2">NRRL 53441</strain>
    </source>
</reference>
<proteinExistence type="predicted"/>
<evidence type="ECO:0000313" key="2">
    <source>
        <dbReference type="EMBL" id="KAF4453415.1"/>
    </source>
</evidence>
<dbReference type="PANTHER" id="PTHR37849:SF1">
    <property type="entry name" value="YALI0E11605P"/>
    <property type="match status" value="1"/>
</dbReference>
<dbReference type="AlphaFoldDB" id="A0A8H4KLD2"/>
<keyword evidence="3" id="KW-1185">Reference proteome</keyword>
<evidence type="ECO:0000313" key="3">
    <source>
        <dbReference type="Proteomes" id="UP000605986"/>
    </source>
</evidence>
<evidence type="ECO:0000256" key="1">
    <source>
        <dbReference type="SAM" id="Phobius"/>
    </source>
</evidence>
<feature type="transmembrane region" description="Helical" evidence="1">
    <location>
        <begin position="109"/>
        <end position="127"/>
    </location>
</feature>